<dbReference type="InterPro" id="IPR017104">
    <property type="entry name" value="AP2_complex_asu"/>
</dbReference>
<evidence type="ECO:0000256" key="4">
    <source>
        <dbReference type="ARBA" id="ARBA00023136"/>
    </source>
</evidence>
<evidence type="ECO:0000256" key="2">
    <source>
        <dbReference type="ARBA" id="ARBA00022448"/>
    </source>
</evidence>
<gene>
    <name evidence="8" type="ORF">M9Y10_011840</name>
</gene>
<feature type="region of interest" description="Disordered" evidence="6">
    <location>
        <begin position="735"/>
        <end position="767"/>
    </location>
</feature>
<dbReference type="Proteomes" id="UP001470230">
    <property type="component" value="Unassembled WGS sequence"/>
</dbReference>
<feature type="domain" description="AP-4 complex subunit epsilon-1 C-terminal" evidence="7">
    <location>
        <begin position="915"/>
        <end position="1019"/>
    </location>
</feature>
<name>A0ABR2IB51_9EUKA</name>
<proteinExistence type="inferred from homology"/>
<comment type="similarity">
    <text evidence="5">Belongs to the adaptor complexes large subunit family.</text>
</comment>
<organism evidence="8 9">
    <name type="scientific">Tritrichomonas musculus</name>
    <dbReference type="NCBI Taxonomy" id="1915356"/>
    <lineage>
        <taxon>Eukaryota</taxon>
        <taxon>Metamonada</taxon>
        <taxon>Parabasalia</taxon>
        <taxon>Tritrichomonadida</taxon>
        <taxon>Tritrichomonadidae</taxon>
        <taxon>Tritrichomonas</taxon>
    </lineage>
</organism>
<evidence type="ECO:0000259" key="7">
    <source>
        <dbReference type="SMART" id="SM01356"/>
    </source>
</evidence>
<keyword evidence="9" id="KW-1185">Reference proteome</keyword>
<keyword evidence="5" id="KW-0168">Coated pit</keyword>
<accession>A0ABR2IB51</accession>
<dbReference type="PANTHER" id="PTHR22780">
    <property type="entry name" value="ADAPTIN, ALPHA/GAMMA/EPSILON"/>
    <property type="match status" value="1"/>
</dbReference>
<dbReference type="PIRSF" id="PIRSF037091">
    <property type="entry name" value="AP2_complex_alpha"/>
    <property type="match status" value="1"/>
</dbReference>
<feature type="compositionally biased region" description="Polar residues" evidence="6">
    <location>
        <begin position="621"/>
        <end position="637"/>
    </location>
</feature>
<dbReference type="InterPro" id="IPR011989">
    <property type="entry name" value="ARM-like"/>
</dbReference>
<dbReference type="Pfam" id="PF01602">
    <property type="entry name" value="Adaptin_N"/>
    <property type="match status" value="1"/>
</dbReference>
<feature type="region of interest" description="Disordered" evidence="6">
    <location>
        <begin position="621"/>
        <end position="697"/>
    </location>
</feature>
<dbReference type="Pfam" id="PF14807">
    <property type="entry name" value="AP4E_app_platf"/>
    <property type="match status" value="1"/>
</dbReference>
<feature type="compositionally biased region" description="Low complexity" evidence="6">
    <location>
        <begin position="749"/>
        <end position="767"/>
    </location>
</feature>
<evidence type="ECO:0000313" key="9">
    <source>
        <dbReference type="Proteomes" id="UP001470230"/>
    </source>
</evidence>
<reference evidence="8 9" key="1">
    <citation type="submission" date="2024-04" db="EMBL/GenBank/DDBJ databases">
        <title>Tritrichomonas musculus Genome.</title>
        <authorList>
            <person name="Alves-Ferreira E."/>
            <person name="Grigg M."/>
            <person name="Lorenzi H."/>
            <person name="Galac M."/>
        </authorList>
    </citation>
    <scope>NUCLEOTIDE SEQUENCE [LARGE SCALE GENOMIC DNA]</scope>
    <source>
        <strain evidence="8 9">EAF2021</strain>
    </source>
</reference>
<dbReference type="EMBL" id="JAPFFF010000018">
    <property type="protein sequence ID" value="KAK8860176.1"/>
    <property type="molecule type" value="Genomic_DNA"/>
</dbReference>
<sequence length="1020" mass="113495">MFSSGVAKIKLSKAFHETCVQIGECKSREEEQNIVSKWMDKVKTQLSNPKIKISQLYENVISLIHLTMLGYDTSFGQINAVNLTQDNQMMTKALGYLACSALLDSKSSLIILIINSTQRDLSSQHPTSMALALTAICHLVTPDLIPPIIGFVSQCLQHTIPLIRQKAIMCVHSFIKKDPSCIADLFPELLRLMNDPDLSIVNAVINTFTCLLSSQLNIRQIVDTFPEVANIVSMIQQGQARTEYYHQRILAPFILVNIFNFLRKLSPHMPELGGECAQFLTYALQNGTTECSASACVLYEAIRTCIDLGLTEIPQLRGAISLFMSSDDQNLKYVGLGLLSSIPDFADEFQSTVIDCLEHPDATIRLRTLGLLHSMANENNAQIIIINMLKFFQKTKNERIRIELADRITSIASNFSPSPIWFAKTMEQLFALGGDNVRPEVAFAVMKLIDENCNEEMRRGIVNLYIDIAQSGRRLSDVFIIVISHVIGNYAELSDEYEMNFIALLLCDLADSYEGPRDWVLSALLKISSKLDDVPQQVTDVFENYKQSRSIIVQEICFESIALLNFRDALKASEQPDEKEEFDTELTFLDSFVEDAIVNHGSKEYVPLEERDSDLTVQATQPTLKYTYQEPVSQQPYGNEEEGGNTQPTAAEAANPDQGLNLTGVKSIWGENGITDAYEPAPSDNYDGSAPAQSTASKPLSLFEQLKIKKGPAPNQQETAKQKTAKALFAGMKKMPSAPAAPGGPAPTPQFEQQMQQPQQPPQQQAPALQLTEMDYQRLEYIKSEISAPPPQAMQQILSLGMPATIYEDSQMRVGCLAINGTALVAVSNATTNVPMMDCTINVNGPEVLVKDVLTHPQQITAIPPSQTVFYMASYKFPTQMKGFPDFKFNCSINYNTTRKAMFDIQYMDLATFIAPMQATTPQFGQFWKQGGTELVYSVPRQGVDISIDQVSQVINQQIHCKTVERIGQEEIFAGLLVSTPFKILVHIKFGSEKIDMKILTKAPALTQAVYNHFKKVFGL</sequence>
<dbReference type="Gene3D" id="1.25.10.10">
    <property type="entry name" value="Leucine-rich Repeat Variant"/>
    <property type="match status" value="1"/>
</dbReference>
<evidence type="ECO:0000256" key="3">
    <source>
        <dbReference type="ARBA" id="ARBA00022927"/>
    </source>
</evidence>
<keyword evidence="3 5" id="KW-0653">Protein transport</keyword>
<evidence type="ECO:0000256" key="5">
    <source>
        <dbReference type="PIRNR" id="PIRNR037091"/>
    </source>
</evidence>
<dbReference type="InterPro" id="IPR050840">
    <property type="entry name" value="Adaptor_Complx_Large_Subunit"/>
</dbReference>
<evidence type="ECO:0000256" key="6">
    <source>
        <dbReference type="SAM" id="MobiDB-lite"/>
    </source>
</evidence>
<dbReference type="SMART" id="SM01356">
    <property type="entry name" value="AP4E_app_platf"/>
    <property type="match status" value="1"/>
</dbReference>
<comment type="subcellular location">
    <subcellularLocation>
        <location evidence="1">Endomembrane system</location>
        <topology evidence="1">Peripheral membrane protein</topology>
    </subcellularLocation>
    <subcellularLocation>
        <location evidence="5">Membrane</location>
        <location evidence="5">Coated pit</location>
    </subcellularLocation>
</comment>
<keyword evidence="5" id="KW-0254">Endocytosis</keyword>
<protein>
    <recommendedName>
        <fullName evidence="5">AP-2 complex subunit alpha</fullName>
    </recommendedName>
</protein>
<dbReference type="InterPro" id="IPR028269">
    <property type="entry name" value="AP4E1_C"/>
</dbReference>
<dbReference type="SUPFAM" id="SSF48371">
    <property type="entry name" value="ARM repeat"/>
    <property type="match status" value="1"/>
</dbReference>
<evidence type="ECO:0000256" key="1">
    <source>
        <dbReference type="ARBA" id="ARBA00004184"/>
    </source>
</evidence>
<dbReference type="InterPro" id="IPR016024">
    <property type="entry name" value="ARM-type_fold"/>
</dbReference>
<comment type="function">
    <text evidence="5">Adaptins are components of the adaptor complexes which link clathrin to receptors in coated vesicles. Clathrin-associated protein complexes are believed to interact with the cytoplasmic tails of membrane proteins, leading to their selection and concentration.</text>
</comment>
<dbReference type="InterPro" id="IPR002553">
    <property type="entry name" value="Clathrin/coatomer_adapt-like_N"/>
</dbReference>
<comment type="caution">
    <text evidence="8">The sequence shown here is derived from an EMBL/GenBank/DDBJ whole genome shotgun (WGS) entry which is preliminary data.</text>
</comment>
<evidence type="ECO:0000313" key="8">
    <source>
        <dbReference type="EMBL" id="KAK8860176.1"/>
    </source>
</evidence>
<keyword evidence="4 5" id="KW-0472">Membrane</keyword>
<keyword evidence="2 5" id="KW-0813">Transport</keyword>